<name>A0A2R5G5A3_9STRA</name>
<evidence type="ECO:0000313" key="4">
    <source>
        <dbReference type="Proteomes" id="UP000241890"/>
    </source>
</evidence>
<sequence>MDTNKEDMKSHENRAVPKSLGPTQVALGSRRTFLGWATVCFWILLICFSWLGAISKRFFQNPDQISVRGFVLEAEVEVTFDEDRIKETSPGSGDIDTDEGDAKPEALSDGKRHALVVFLHVHKAGGSSACSAARYNDEVSSRGNCNTAGKAVSQGSAERLSDLYDQLIASRGMTFIASEWMLSDTLPKRSDVTYVTMLRNPLGRTESHYAMAMGQAQQRMKRDGAKWRCRYANGIPSEKELASQDEDLEIASRARIYFAQTTPDNWQTRALCGPPCAPIPFGKLTEEHLNLAKRRLADDYDVVGILEHFNETMRLMHKHRHWEKEAEEVLGRHKGTHHGGLSVLERVEQEASSEPHLLEFAKWFHATNQFDIELYNLGLELFHAQARARGVAVDLRPDVSLDFESPTHGITTSSELRSMLANFVEENKCGTQCCSGRCGPIGFYWYRTAENLNMVPARKGCTSRARPAAQNSGETSS</sequence>
<dbReference type="EMBL" id="BEYU01000012">
    <property type="protein sequence ID" value="GBG25529.1"/>
    <property type="molecule type" value="Genomic_DNA"/>
</dbReference>
<reference evidence="3 4" key="1">
    <citation type="submission" date="2017-12" db="EMBL/GenBank/DDBJ databases">
        <title>Sequencing, de novo assembly and annotation of complete genome of a new Thraustochytrid species, strain FCC1311.</title>
        <authorList>
            <person name="Sedici K."/>
            <person name="Godart F."/>
            <person name="Aiese Cigliano R."/>
            <person name="Sanseverino W."/>
            <person name="Barakat M."/>
            <person name="Ortet P."/>
            <person name="Marechal E."/>
            <person name="Cagnac O."/>
            <person name="Amato A."/>
        </authorList>
    </citation>
    <scope>NUCLEOTIDE SEQUENCE [LARGE SCALE GENOMIC DNA]</scope>
</reference>
<dbReference type="AlphaFoldDB" id="A0A2R5G5A3"/>
<keyword evidence="2" id="KW-1133">Transmembrane helix</keyword>
<gene>
    <name evidence="3" type="ORF">FCC1311_017482</name>
</gene>
<organism evidence="3 4">
    <name type="scientific">Hondaea fermentalgiana</name>
    <dbReference type="NCBI Taxonomy" id="2315210"/>
    <lineage>
        <taxon>Eukaryota</taxon>
        <taxon>Sar</taxon>
        <taxon>Stramenopiles</taxon>
        <taxon>Bigyra</taxon>
        <taxon>Labyrinthulomycetes</taxon>
        <taxon>Thraustochytrida</taxon>
        <taxon>Thraustochytriidae</taxon>
        <taxon>Hondaea</taxon>
    </lineage>
</organism>
<feature type="region of interest" description="Disordered" evidence="1">
    <location>
        <begin position="85"/>
        <end position="106"/>
    </location>
</feature>
<keyword evidence="2" id="KW-0472">Membrane</keyword>
<keyword evidence="4" id="KW-1185">Reference proteome</keyword>
<dbReference type="Gene3D" id="3.40.50.300">
    <property type="entry name" value="P-loop containing nucleotide triphosphate hydrolases"/>
    <property type="match status" value="1"/>
</dbReference>
<protein>
    <submittedName>
        <fullName evidence="3">Uncharacterized protein</fullName>
    </submittedName>
</protein>
<evidence type="ECO:0000256" key="1">
    <source>
        <dbReference type="SAM" id="MobiDB-lite"/>
    </source>
</evidence>
<dbReference type="InParanoid" id="A0A2R5G5A3"/>
<dbReference type="PANTHER" id="PTHR32301">
    <property type="entry name" value="COUNTIN RECEPTOR CNR3-RELATED"/>
    <property type="match status" value="1"/>
</dbReference>
<dbReference type="Proteomes" id="UP000241890">
    <property type="component" value="Unassembled WGS sequence"/>
</dbReference>
<comment type="caution">
    <text evidence="3">The sequence shown here is derived from an EMBL/GenBank/DDBJ whole genome shotgun (WGS) entry which is preliminary data.</text>
</comment>
<feature type="transmembrane region" description="Helical" evidence="2">
    <location>
        <begin position="33"/>
        <end position="53"/>
    </location>
</feature>
<keyword evidence="2" id="KW-0812">Transmembrane</keyword>
<accession>A0A2R5G5A3</accession>
<dbReference type="PANTHER" id="PTHR32301:SF6">
    <property type="entry name" value="GOLVESIN-RELATED"/>
    <property type="match status" value="1"/>
</dbReference>
<dbReference type="InterPro" id="IPR053259">
    <property type="entry name" value="Golvesin-related_Golgi"/>
</dbReference>
<evidence type="ECO:0000256" key="2">
    <source>
        <dbReference type="SAM" id="Phobius"/>
    </source>
</evidence>
<dbReference type="InterPro" id="IPR027417">
    <property type="entry name" value="P-loop_NTPase"/>
</dbReference>
<dbReference type="OrthoDB" id="10019582at2759"/>
<proteinExistence type="predicted"/>
<evidence type="ECO:0000313" key="3">
    <source>
        <dbReference type="EMBL" id="GBG25529.1"/>
    </source>
</evidence>